<accession>A0A8S1DNB0</accession>
<name>A0A8S1DNB0_9INSE</name>
<keyword evidence="3" id="KW-1185">Reference proteome</keyword>
<evidence type="ECO:0000313" key="2">
    <source>
        <dbReference type="EMBL" id="CAB3381577.1"/>
    </source>
</evidence>
<sequence length="128" mass="13050">MSESEASLAALLQGGNSNSPDGAVISDVPVTDPGSSGEGVVVSSSSTTVTAAVASRDTGRASGAMKKSNRYRSRSLSASSNDSYSSGTVTHPHNFTPVFELTPLGKLGAQALALAARWWGDIGLFSME</sequence>
<dbReference type="EMBL" id="CADEPI010000237">
    <property type="protein sequence ID" value="CAB3381577.1"/>
    <property type="molecule type" value="Genomic_DNA"/>
</dbReference>
<proteinExistence type="predicted"/>
<feature type="compositionally biased region" description="Low complexity" evidence="1">
    <location>
        <begin position="74"/>
        <end position="86"/>
    </location>
</feature>
<feature type="region of interest" description="Disordered" evidence="1">
    <location>
        <begin position="1"/>
        <end position="88"/>
    </location>
</feature>
<gene>
    <name evidence="2" type="ORF">CLODIP_2_CD09660</name>
</gene>
<evidence type="ECO:0000313" key="3">
    <source>
        <dbReference type="Proteomes" id="UP000494165"/>
    </source>
</evidence>
<protein>
    <submittedName>
        <fullName evidence="2">Uncharacterized protein</fullName>
    </submittedName>
</protein>
<organism evidence="2 3">
    <name type="scientific">Cloeon dipterum</name>
    <dbReference type="NCBI Taxonomy" id="197152"/>
    <lineage>
        <taxon>Eukaryota</taxon>
        <taxon>Metazoa</taxon>
        <taxon>Ecdysozoa</taxon>
        <taxon>Arthropoda</taxon>
        <taxon>Hexapoda</taxon>
        <taxon>Insecta</taxon>
        <taxon>Pterygota</taxon>
        <taxon>Palaeoptera</taxon>
        <taxon>Ephemeroptera</taxon>
        <taxon>Pisciforma</taxon>
        <taxon>Baetidae</taxon>
        <taxon>Cloeon</taxon>
    </lineage>
</organism>
<dbReference type="Proteomes" id="UP000494165">
    <property type="component" value="Unassembled WGS sequence"/>
</dbReference>
<evidence type="ECO:0000256" key="1">
    <source>
        <dbReference type="SAM" id="MobiDB-lite"/>
    </source>
</evidence>
<dbReference type="AlphaFoldDB" id="A0A8S1DNB0"/>
<dbReference type="OrthoDB" id="10007170at2759"/>
<reference evidence="2 3" key="1">
    <citation type="submission" date="2020-04" db="EMBL/GenBank/DDBJ databases">
        <authorList>
            <person name="Alioto T."/>
            <person name="Alioto T."/>
            <person name="Gomez Garrido J."/>
        </authorList>
    </citation>
    <scope>NUCLEOTIDE SEQUENCE [LARGE SCALE GENOMIC DNA]</scope>
</reference>
<feature type="compositionally biased region" description="Low complexity" evidence="1">
    <location>
        <begin position="34"/>
        <end position="55"/>
    </location>
</feature>
<comment type="caution">
    <text evidence="2">The sequence shown here is derived from an EMBL/GenBank/DDBJ whole genome shotgun (WGS) entry which is preliminary data.</text>
</comment>